<keyword evidence="1" id="KW-0472">Membrane</keyword>
<dbReference type="EMBL" id="JACOOH010000008">
    <property type="protein sequence ID" value="MBC5622887.1"/>
    <property type="molecule type" value="Genomic_DNA"/>
</dbReference>
<evidence type="ECO:0000256" key="1">
    <source>
        <dbReference type="SAM" id="Phobius"/>
    </source>
</evidence>
<evidence type="ECO:0000259" key="2">
    <source>
        <dbReference type="Pfam" id="PF04773"/>
    </source>
</evidence>
<comment type="caution">
    <text evidence="4">The sequence shown here is derived from an EMBL/GenBank/DDBJ whole genome shotgun (WGS) entry which is preliminary data.</text>
</comment>
<evidence type="ECO:0000259" key="3">
    <source>
        <dbReference type="Pfam" id="PF16344"/>
    </source>
</evidence>
<feature type="transmembrane region" description="Helical" evidence="1">
    <location>
        <begin position="81"/>
        <end position="99"/>
    </location>
</feature>
<evidence type="ECO:0000313" key="5">
    <source>
        <dbReference type="Proteomes" id="UP000646484"/>
    </source>
</evidence>
<accession>A0ABR7D560</accession>
<keyword evidence="1" id="KW-1133">Transmembrane helix</keyword>
<keyword evidence="1" id="KW-0812">Transmembrane</keyword>
<dbReference type="RefSeq" id="WP_186977769.1">
    <property type="nucleotide sequence ID" value="NZ_JACOOH010000008.1"/>
</dbReference>
<sequence length="388" mass="44572">MRYCDEDIEFAGQILTNREELDDTAVELWMKDKEHVRLLDELATVRERLAVEEFGHLEMEELTRLKQSVADRRSRRMTLRWSVAASIVLIAALFIGRMVDEWRNLDEERLIAQTERIAPGVKAELILATGEKVCLGQKSEMIAGKKEIGIRNDSLTGLDYAMAKMQNDDGEAVFNMIRVPIGGFYQLTLADGTRVWLNSMTDIRYPVTFTGESREVYLKGEAYFEVSKDTSKPFIVRLNGSKVTVLGTSFNIKAYEDENNIYTSLVQGAVRFTNDGNREQVELKPGMQCIWNSVSGKTEVYEVDMEQFVSWKDGRFVFELITLDAMMRQLKRWYDIDVVYQDEKVKTYEFWGTIDRNMDLNKVLSIVAKVSKVAFEVQGKTVFVSAKK</sequence>
<dbReference type="Gene3D" id="2.60.120.1440">
    <property type="match status" value="1"/>
</dbReference>
<dbReference type="Pfam" id="PF04773">
    <property type="entry name" value="FecR"/>
    <property type="match status" value="1"/>
</dbReference>
<protein>
    <submittedName>
        <fullName evidence="4">FecR domain-containing protein</fullName>
    </submittedName>
</protein>
<reference evidence="4 5" key="1">
    <citation type="submission" date="2020-08" db="EMBL/GenBank/DDBJ databases">
        <title>Genome public.</title>
        <authorList>
            <person name="Liu C."/>
            <person name="Sun Q."/>
        </authorList>
    </citation>
    <scope>NUCLEOTIDE SEQUENCE [LARGE SCALE GENOMIC DNA]</scope>
    <source>
        <strain evidence="4 5">NSJ-56</strain>
    </source>
</reference>
<evidence type="ECO:0000313" key="4">
    <source>
        <dbReference type="EMBL" id="MBC5622887.1"/>
    </source>
</evidence>
<dbReference type="InterPro" id="IPR012373">
    <property type="entry name" value="Ferrdict_sens_TM"/>
</dbReference>
<dbReference type="PANTHER" id="PTHR30273:SF2">
    <property type="entry name" value="PROTEIN FECR"/>
    <property type="match status" value="1"/>
</dbReference>
<dbReference type="InterPro" id="IPR006860">
    <property type="entry name" value="FecR"/>
</dbReference>
<dbReference type="Gene3D" id="3.55.50.30">
    <property type="match status" value="1"/>
</dbReference>
<gene>
    <name evidence="4" type="ORF">H8S64_17485</name>
</gene>
<feature type="domain" description="FecR protein" evidence="2">
    <location>
        <begin position="177"/>
        <end position="271"/>
    </location>
</feature>
<dbReference type="Proteomes" id="UP000646484">
    <property type="component" value="Unassembled WGS sequence"/>
</dbReference>
<dbReference type="InterPro" id="IPR032508">
    <property type="entry name" value="FecR_C"/>
</dbReference>
<dbReference type="Pfam" id="PF16344">
    <property type="entry name" value="FecR_C"/>
    <property type="match status" value="1"/>
</dbReference>
<keyword evidence="5" id="KW-1185">Reference proteome</keyword>
<proteinExistence type="predicted"/>
<dbReference type="PANTHER" id="PTHR30273">
    <property type="entry name" value="PERIPLASMIC SIGNAL SENSOR AND SIGMA FACTOR ACTIVATOR FECR-RELATED"/>
    <property type="match status" value="1"/>
</dbReference>
<organism evidence="4 5">
    <name type="scientific">Butyricimonas hominis</name>
    <dbReference type="NCBI Taxonomy" id="2763032"/>
    <lineage>
        <taxon>Bacteria</taxon>
        <taxon>Pseudomonadati</taxon>
        <taxon>Bacteroidota</taxon>
        <taxon>Bacteroidia</taxon>
        <taxon>Bacteroidales</taxon>
        <taxon>Odoribacteraceae</taxon>
        <taxon>Butyricimonas</taxon>
    </lineage>
</organism>
<name>A0ABR7D560_9BACT</name>
<feature type="domain" description="Protein FecR C-terminal" evidence="3">
    <location>
        <begin position="315"/>
        <end position="384"/>
    </location>
</feature>